<dbReference type="AlphaFoldDB" id="A0AAU9BQG6"/>
<reference evidence="4" key="1">
    <citation type="journal article" date="2024" name="Int. J. Syst. Evol. Microbiol.">
        <title>Methylomarinovum tepidoasis sp. nov., a moderately thermophilic methanotroph of the family Methylothermaceae isolated from a deep-sea hydrothermal field.</title>
        <authorList>
            <person name="Hirayama H."/>
            <person name="Takaki Y."/>
            <person name="Abe M."/>
            <person name="Miyazaki M."/>
            <person name="Uematsu K."/>
            <person name="Matsui Y."/>
            <person name="Takai K."/>
        </authorList>
    </citation>
    <scope>NUCLEOTIDE SEQUENCE [LARGE SCALE GENOMIC DNA]</scope>
    <source>
        <strain evidence="4">IT-9</strain>
    </source>
</reference>
<dbReference type="InterPro" id="IPR001279">
    <property type="entry name" value="Metallo-B-lactamas"/>
</dbReference>
<dbReference type="PANTHER" id="PTHR43546">
    <property type="entry name" value="UPF0173 METAL-DEPENDENT HYDROLASE MJ1163-RELATED"/>
    <property type="match status" value="1"/>
</dbReference>
<dbReference type="InterPro" id="IPR036866">
    <property type="entry name" value="RibonucZ/Hydroxyglut_hydro"/>
</dbReference>
<sequence>MWVIGWVERMTSMRIPVQMLGQSGCRLEFPDTTIYMDPYLSNSVQLLDAHDHDLERQIPIPYLPEKVTDADIVLITHAHIDHCDPHTLPQLALASPQARFVGPVPVLNRLAEWGIAANRLMLATEAWQELAPDLRLRAIPAAHPEIERDSDGNLACVGYLIDYAGRKLYLAGDTSVRQKIIDTLVADGPVHTAFLPVNEHNFFRGRRGIIGNMSVREAFQFAQEIGARQVVPVHWDMFAANAVDPDEIRLIHQRMNPGFALLIRPTHLNLGNVQVSIIIRTLNEARYLDELLTVIARQEIDSITYEVVLVDSGSTDGTLQIAERHGCRIYHITREEFSFGRALNIGCEAAAGEILVFISGHCVPANNRWLQHLCQPILDGQAQYTYGRQISGPESHYSERRIFAKYFPEKSRIPQEGFFCNNANSALLKSAWAEYGFDEELTGLEDMELAQRLVKAGGKVAYVAEAAVYHHHNETWPQVRRRFEREAIALQKIMPQVHVSLFDTLRYIASSIWRDWRCARKEGEQVELCDIFLYRWNQYWGTWKGNHEHRKLSHAEKEKYFFPD</sequence>
<dbReference type="Pfam" id="PF12706">
    <property type="entry name" value="Lactamase_B_2"/>
    <property type="match status" value="1"/>
</dbReference>
<protein>
    <submittedName>
        <fullName evidence="3">Rhamnosyltransferase</fullName>
    </submittedName>
</protein>
<feature type="domain" description="Metallo-beta-lactamase" evidence="2">
    <location>
        <begin position="33"/>
        <end position="235"/>
    </location>
</feature>
<keyword evidence="4" id="KW-1185">Reference proteome</keyword>
<proteinExistence type="predicted"/>
<accession>A0AAU9BQG6</accession>
<evidence type="ECO:0000259" key="2">
    <source>
        <dbReference type="Pfam" id="PF12706"/>
    </source>
</evidence>
<dbReference type="Gene3D" id="3.90.550.10">
    <property type="entry name" value="Spore Coat Polysaccharide Biosynthesis Protein SpsA, Chain A"/>
    <property type="match status" value="1"/>
</dbReference>
<dbReference type="Proteomes" id="UP001321825">
    <property type="component" value="Chromosome"/>
</dbReference>
<dbReference type="SUPFAM" id="SSF53448">
    <property type="entry name" value="Nucleotide-diphospho-sugar transferases"/>
    <property type="match status" value="1"/>
</dbReference>
<feature type="domain" description="Glycosyltransferase 2-like" evidence="1">
    <location>
        <begin position="276"/>
        <end position="430"/>
    </location>
</feature>
<dbReference type="InterPro" id="IPR029044">
    <property type="entry name" value="Nucleotide-diphossugar_trans"/>
</dbReference>
<evidence type="ECO:0000313" key="4">
    <source>
        <dbReference type="Proteomes" id="UP001321825"/>
    </source>
</evidence>
<evidence type="ECO:0000259" key="1">
    <source>
        <dbReference type="Pfam" id="PF00535"/>
    </source>
</evidence>
<dbReference type="Pfam" id="PF00535">
    <property type="entry name" value="Glycos_transf_2"/>
    <property type="match status" value="1"/>
</dbReference>
<dbReference type="SUPFAM" id="SSF56281">
    <property type="entry name" value="Metallo-hydrolase/oxidoreductase"/>
    <property type="match status" value="1"/>
</dbReference>
<dbReference type="PANTHER" id="PTHR43546:SF3">
    <property type="entry name" value="UPF0173 METAL-DEPENDENT HYDROLASE MJ1163"/>
    <property type="match status" value="1"/>
</dbReference>
<dbReference type="KEGG" id="mcau:MIT9_P0255"/>
<dbReference type="InterPro" id="IPR001173">
    <property type="entry name" value="Glyco_trans_2-like"/>
</dbReference>
<name>A0AAU9BQG6_9GAMM</name>
<gene>
    <name evidence="3" type="ORF">MIT9_P0255</name>
</gene>
<dbReference type="EMBL" id="AP024714">
    <property type="protein sequence ID" value="BCX80681.1"/>
    <property type="molecule type" value="Genomic_DNA"/>
</dbReference>
<organism evidence="3 4">
    <name type="scientific">Methylomarinovum caldicuralii</name>
    <dbReference type="NCBI Taxonomy" id="438856"/>
    <lineage>
        <taxon>Bacteria</taxon>
        <taxon>Pseudomonadati</taxon>
        <taxon>Pseudomonadota</taxon>
        <taxon>Gammaproteobacteria</taxon>
        <taxon>Methylococcales</taxon>
        <taxon>Methylothermaceae</taxon>
        <taxon>Methylomarinovum</taxon>
    </lineage>
</organism>
<dbReference type="InterPro" id="IPR050114">
    <property type="entry name" value="UPF0173_UPF0282_UlaG_hydrolase"/>
</dbReference>
<dbReference type="Gene3D" id="3.60.15.10">
    <property type="entry name" value="Ribonuclease Z/Hydroxyacylglutathione hydrolase-like"/>
    <property type="match status" value="1"/>
</dbReference>
<evidence type="ECO:0000313" key="3">
    <source>
        <dbReference type="EMBL" id="BCX80681.1"/>
    </source>
</evidence>